<dbReference type="AlphaFoldDB" id="A0A9P4MFU1"/>
<sequence>MKHEKHTLEEFISQGDHTVLEPFAAIVQKLHETEEKLANSRSAQQANLDESTEDNEDVSMEDEDSTAVVGNDGVDDQTILHDGAPPAVQTRGPAFGDSDMIDSFGDEGLTLADDEAAFDTGAGAPSEGLPGDFNGMTSMAAEGDAEASDAAEGAGSQEDVDMEES</sequence>
<evidence type="ECO:0000313" key="3">
    <source>
        <dbReference type="Proteomes" id="UP000799439"/>
    </source>
</evidence>
<dbReference type="Proteomes" id="UP000799439">
    <property type="component" value="Unassembled WGS sequence"/>
</dbReference>
<evidence type="ECO:0000313" key="2">
    <source>
        <dbReference type="EMBL" id="KAF2148274.1"/>
    </source>
</evidence>
<organism evidence="2 3">
    <name type="scientific">Myriangium duriaei CBS 260.36</name>
    <dbReference type="NCBI Taxonomy" id="1168546"/>
    <lineage>
        <taxon>Eukaryota</taxon>
        <taxon>Fungi</taxon>
        <taxon>Dikarya</taxon>
        <taxon>Ascomycota</taxon>
        <taxon>Pezizomycotina</taxon>
        <taxon>Dothideomycetes</taxon>
        <taxon>Dothideomycetidae</taxon>
        <taxon>Myriangiales</taxon>
        <taxon>Myriangiaceae</taxon>
        <taxon>Myriangium</taxon>
    </lineage>
</organism>
<protein>
    <submittedName>
        <fullName evidence="2">Uncharacterized protein</fullName>
    </submittedName>
</protein>
<proteinExistence type="predicted"/>
<comment type="caution">
    <text evidence="2">The sequence shown here is derived from an EMBL/GenBank/DDBJ whole genome shotgun (WGS) entry which is preliminary data.</text>
</comment>
<feature type="region of interest" description="Disordered" evidence="1">
    <location>
        <begin position="36"/>
        <end position="165"/>
    </location>
</feature>
<gene>
    <name evidence="2" type="ORF">K461DRAFT_282707</name>
</gene>
<reference evidence="2" key="1">
    <citation type="journal article" date="2020" name="Stud. Mycol.">
        <title>101 Dothideomycetes genomes: a test case for predicting lifestyles and emergence of pathogens.</title>
        <authorList>
            <person name="Haridas S."/>
            <person name="Albert R."/>
            <person name="Binder M."/>
            <person name="Bloem J."/>
            <person name="Labutti K."/>
            <person name="Salamov A."/>
            <person name="Andreopoulos B."/>
            <person name="Baker S."/>
            <person name="Barry K."/>
            <person name="Bills G."/>
            <person name="Bluhm B."/>
            <person name="Cannon C."/>
            <person name="Castanera R."/>
            <person name="Culley D."/>
            <person name="Daum C."/>
            <person name="Ezra D."/>
            <person name="Gonzalez J."/>
            <person name="Henrissat B."/>
            <person name="Kuo A."/>
            <person name="Liang C."/>
            <person name="Lipzen A."/>
            <person name="Lutzoni F."/>
            <person name="Magnuson J."/>
            <person name="Mondo S."/>
            <person name="Nolan M."/>
            <person name="Ohm R."/>
            <person name="Pangilinan J."/>
            <person name="Park H.-J."/>
            <person name="Ramirez L."/>
            <person name="Alfaro M."/>
            <person name="Sun H."/>
            <person name="Tritt A."/>
            <person name="Yoshinaga Y."/>
            <person name="Zwiers L.-H."/>
            <person name="Turgeon B."/>
            <person name="Goodwin S."/>
            <person name="Spatafora J."/>
            <person name="Crous P."/>
            <person name="Grigoriev I."/>
        </authorList>
    </citation>
    <scope>NUCLEOTIDE SEQUENCE</scope>
    <source>
        <strain evidence="2">CBS 260.36</strain>
    </source>
</reference>
<evidence type="ECO:0000256" key="1">
    <source>
        <dbReference type="SAM" id="MobiDB-lite"/>
    </source>
</evidence>
<feature type="compositionally biased region" description="Polar residues" evidence="1">
    <location>
        <begin position="39"/>
        <end position="49"/>
    </location>
</feature>
<feature type="compositionally biased region" description="Acidic residues" evidence="1">
    <location>
        <begin position="50"/>
        <end position="65"/>
    </location>
</feature>
<name>A0A9P4MFU1_9PEZI</name>
<dbReference type="EMBL" id="ML996093">
    <property type="protein sequence ID" value="KAF2148274.1"/>
    <property type="molecule type" value="Genomic_DNA"/>
</dbReference>
<accession>A0A9P4MFU1</accession>
<keyword evidence="3" id="KW-1185">Reference proteome</keyword>